<organism evidence="1 2">
    <name type="scientific">Nonomuraea dietziae</name>
    <dbReference type="NCBI Taxonomy" id="65515"/>
    <lineage>
        <taxon>Bacteria</taxon>
        <taxon>Bacillati</taxon>
        <taxon>Actinomycetota</taxon>
        <taxon>Actinomycetes</taxon>
        <taxon>Streptosporangiales</taxon>
        <taxon>Streptosporangiaceae</taxon>
        <taxon>Nonomuraea</taxon>
    </lineage>
</organism>
<reference evidence="1 2" key="1">
    <citation type="submission" date="2020-08" db="EMBL/GenBank/DDBJ databases">
        <title>Sequencing the genomes of 1000 actinobacteria strains.</title>
        <authorList>
            <person name="Klenk H.-P."/>
        </authorList>
    </citation>
    <scope>NUCLEOTIDE SEQUENCE [LARGE SCALE GENOMIC DNA]</scope>
    <source>
        <strain evidence="1 2">DSM 44320</strain>
    </source>
</reference>
<dbReference type="EMBL" id="JACIBV010000001">
    <property type="protein sequence ID" value="MBB3726284.1"/>
    <property type="molecule type" value="Genomic_DNA"/>
</dbReference>
<dbReference type="RefSeq" id="WP_346118399.1">
    <property type="nucleotide sequence ID" value="NZ_JBEZZD010000004.1"/>
</dbReference>
<dbReference type="Proteomes" id="UP000579945">
    <property type="component" value="Unassembled WGS sequence"/>
</dbReference>
<evidence type="ECO:0000313" key="2">
    <source>
        <dbReference type="Proteomes" id="UP000579945"/>
    </source>
</evidence>
<proteinExistence type="predicted"/>
<name>A0A7W5V066_9ACTN</name>
<accession>A0A7W5V066</accession>
<keyword evidence="2" id="KW-1185">Reference proteome</keyword>
<comment type="caution">
    <text evidence="1">The sequence shown here is derived from an EMBL/GenBank/DDBJ whole genome shotgun (WGS) entry which is preliminary data.</text>
</comment>
<gene>
    <name evidence="1" type="ORF">FHR33_002144</name>
</gene>
<protein>
    <submittedName>
        <fullName evidence="1">Uncharacterized protein</fullName>
    </submittedName>
</protein>
<dbReference type="AlphaFoldDB" id="A0A7W5V066"/>
<sequence>MKRPGSWCETPRPPQPWCERPAPPAPWCESPESSVLSVLDKLLKAVKR</sequence>
<evidence type="ECO:0000313" key="1">
    <source>
        <dbReference type="EMBL" id="MBB3726284.1"/>
    </source>
</evidence>